<comment type="caution">
    <text evidence="1">The sequence shown here is derived from an EMBL/GenBank/DDBJ whole genome shotgun (WGS) entry which is preliminary data.</text>
</comment>
<dbReference type="EMBL" id="CM042891">
    <property type="protein sequence ID" value="KAI4304962.1"/>
    <property type="molecule type" value="Genomic_DNA"/>
</dbReference>
<evidence type="ECO:0000313" key="1">
    <source>
        <dbReference type="EMBL" id="KAI4304962.1"/>
    </source>
</evidence>
<proteinExistence type="predicted"/>
<protein>
    <submittedName>
        <fullName evidence="1">Uncharacterized protein</fullName>
    </submittedName>
</protein>
<organism evidence="1 2">
    <name type="scientific">Melastoma candidum</name>
    <dbReference type="NCBI Taxonomy" id="119954"/>
    <lineage>
        <taxon>Eukaryota</taxon>
        <taxon>Viridiplantae</taxon>
        <taxon>Streptophyta</taxon>
        <taxon>Embryophyta</taxon>
        <taxon>Tracheophyta</taxon>
        <taxon>Spermatophyta</taxon>
        <taxon>Magnoliopsida</taxon>
        <taxon>eudicotyledons</taxon>
        <taxon>Gunneridae</taxon>
        <taxon>Pentapetalae</taxon>
        <taxon>rosids</taxon>
        <taxon>malvids</taxon>
        <taxon>Myrtales</taxon>
        <taxon>Melastomataceae</taxon>
        <taxon>Melastomatoideae</taxon>
        <taxon>Melastomateae</taxon>
        <taxon>Melastoma</taxon>
    </lineage>
</organism>
<sequence length="128" mass="14036">MLAGLLLSLTGALSKLRRLESVESSSSACIGRRCCRDLVVLGIEIRKVVAVVVVPCLMILRFPLQRSNLGSSAASMTLRPKRTCSGLVCSGGFHTQRFVALFLFLRGDLTGYHFLRSVAFFLSLHSIY</sequence>
<evidence type="ECO:0000313" key="2">
    <source>
        <dbReference type="Proteomes" id="UP001057402"/>
    </source>
</evidence>
<dbReference type="Proteomes" id="UP001057402">
    <property type="component" value="Chromosome 12"/>
</dbReference>
<accession>A0ACB9L5L8</accession>
<gene>
    <name evidence="1" type="ORF">MLD38_040415</name>
</gene>
<name>A0ACB9L5L8_9MYRT</name>
<keyword evidence="2" id="KW-1185">Reference proteome</keyword>
<reference evidence="2" key="1">
    <citation type="journal article" date="2023" name="Front. Plant Sci.">
        <title>Chromosomal-level genome assembly of Melastoma candidum provides insights into trichome evolution.</title>
        <authorList>
            <person name="Zhong Y."/>
            <person name="Wu W."/>
            <person name="Sun C."/>
            <person name="Zou P."/>
            <person name="Liu Y."/>
            <person name="Dai S."/>
            <person name="Zhou R."/>
        </authorList>
    </citation>
    <scope>NUCLEOTIDE SEQUENCE [LARGE SCALE GENOMIC DNA]</scope>
</reference>